<sequence>MIAKLLEAPHRFDLFQAISLLERQTAPRARDGEGLAAGDGEDESVRLTGHAALGFQSSDIHRVEACEPAEHAPAGHRPNPAYVLSTQAMTLAGGQGPLPQPYTELLLERLAKRDHAMRDFLDIFNHRFIGFLFRGKKKHAPALNWVSLNASPLASCVRAIAHFDLAGEEGGDVPWLRHAGLMTSAPRSMTGLLRLLADRFGLAVRGRQFIGGWLPLEPCAQIRLGRDATLNARQALGQRAWDQAAAIDIAFQDVDMARLDALLPTGRSHGSLSYCIKRYLPCSIDVHLVFAPARGARVAARVGGSGAAQLGWTSWLQEARDDGDAAHETDGRAPRASRNCPPARLRL</sequence>
<evidence type="ECO:0000313" key="2">
    <source>
        <dbReference type="EMBL" id="MCY0388379.1"/>
    </source>
</evidence>
<feature type="region of interest" description="Disordered" evidence="1">
    <location>
        <begin position="321"/>
        <end position="347"/>
    </location>
</feature>
<dbReference type="PANTHER" id="PTHR35564">
    <property type="match status" value="1"/>
</dbReference>
<dbReference type="Pfam" id="PF06996">
    <property type="entry name" value="T6SS_TssG"/>
    <property type="match status" value="1"/>
</dbReference>
<dbReference type="RefSeq" id="WP_267848264.1">
    <property type="nucleotide sequence ID" value="NZ_JAPMXC010000003.1"/>
</dbReference>
<dbReference type="NCBIfam" id="TIGR03347">
    <property type="entry name" value="VI_chp_1"/>
    <property type="match status" value="1"/>
</dbReference>
<comment type="caution">
    <text evidence="2">The sequence shown here is derived from an EMBL/GenBank/DDBJ whole genome shotgun (WGS) entry which is preliminary data.</text>
</comment>
<evidence type="ECO:0000256" key="1">
    <source>
        <dbReference type="SAM" id="MobiDB-lite"/>
    </source>
</evidence>
<keyword evidence="3" id="KW-1185">Reference proteome</keyword>
<feature type="compositionally biased region" description="Basic and acidic residues" evidence="1">
    <location>
        <begin position="321"/>
        <end position="333"/>
    </location>
</feature>
<dbReference type="Proteomes" id="UP001082899">
    <property type="component" value="Unassembled WGS sequence"/>
</dbReference>
<dbReference type="EMBL" id="JAPMXC010000003">
    <property type="protein sequence ID" value="MCY0388379.1"/>
    <property type="molecule type" value="Genomic_DNA"/>
</dbReference>
<name>A0ABT3ZP99_9BURK</name>
<proteinExistence type="predicted"/>
<evidence type="ECO:0000313" key="3">
    <source>
        <dbReference type="Proteomes" id="UP001082899"/>
    </source>
</evidence>
<accession>A0ABT3ZP99</accession>
<dbReference type="InterPro" id="IPR010732">
    <property type="entry name" value="T6SS_TssG-like"/>
</dbReference>
<gene>
    <name evidence="2" type="primary">tssG</name>
    <name evidence="2" type="ORF">OVY01_14265</name>
</gene>
<dbReference type="PANTHER" id="PTHR35564:SF4">
    <property type="entry name" value="CYTOPLASMIC PROTEIN"/>
    <property type="match status" value="1"/>
</dbReference>
<organism evidence="2 3">
    <name type="scientific">Robbsia betulipollinis</name>
    <dbReference type="NCBI Taxonomy" id="2981849"/>
    <lineage>
        <taxon>Bacteria</taxon>
        <taxon>Pseudomonadati</taxon>
        <taxon>Pseudomonadota</taxon>
        <taxon>Betaproteobacteria</taxon>
        <taxon>Burkholderiales</taxon>
        <taxon>Burkholderiaceae</taxon>
        <taxon>Robbsia</taxon>
    </lineage>
</organism>
<protein>
    <submittedName>
        <fullName evidence="2">Type VI secretion system baseplate subunit TssG</fullName>
    </submittedName>
</protein>
<reference evidence="2" key="1">
    <citation type="submission" date="2022-11" db="EMBL/GenBank/DDBJ databases">
        <title>Robbsia betulipollinis sp. nov., isolated from pollen of birch (Betula pendula).</title>
        <authorList>
            <person name="Shi H."/>
            <person name="Ambika Manirajan B."/>
            <person name="Ratering S."/>
            <person name="Geissler-Plaum R."/>
            <person name="Schnell S."/>
        </authorList>
    </citation>
    <scope>NUCLEOTIDE SEQUENCE</scope>
    <source>
        <strain evidence="2">Bb-Pol-6</strain>
    </source>
</reference>